<keyword evidence="1" id="KW-0998">Cell outer membrane</keyword>
<dbReference type="RefSeq" id="WP_131975004.1">
    <property type="nucleotide sequence ID" value="NZ_SLYB01000003.1"/>
</dbReference>
<comment type="function">
    <text evidence="1">Acts as a multifunctional adhesin involved in direct interactions with host epithelial cells and host proteins.</text>
</comment>
<dbReference type="PIRSF" id="PIRSF012320">
    <property type="entry name" value="Prplsmic_HI0178_prd"/>
    <property type="match status" value="1"/>
</dbReference>
<dbReference type="InterPro" id="IPR016595">
    <property type="entry name" value="Adhesin_E_Pasteurellaceae"/>
</dbReference>
<dbReference type="GO" id="GO:0009986">
    <property type="term" value="C:cell surface"/>
    <property type="evidence" value="ECO:0007669"/>
    <property type="project" value="UniProtKB-UniRule"/>
</dbReference>
<protein>
    <recommendedName>
        <fullName evidence="1">Surface-adhesin protein</fullName>
    </recommendedName>
</protein>
<feature type="domain" description="Surface-adhesin protein E-like" evidence="2">
    <location>
        <begin position="47"/>
        <end position="151"/>
    </location>
</feature>
<keyword evidence="4" id="KW-1185">Reference proteome</keyword>
<sequence length="156" mass="17783">MKKLRLPIAVLVLAGCSVSPPTTDVTKPIILTPPTEVQAGYIQVMPKAQYFIDAGSIWQDNKEPELVHFEAVVNLTRGYHIYPKYPKEYSKSARQAKTINCKNHRLTRLDIDYYSEFWGEGLRETVRQKGRQTIDLKKGSTLDTVASVICANYYHH</sequence>
<evidence type="ECO:0000313" key="3">
    <source>
        <dbReference type="EMBL" id="TCP96888.1"/>
    </source>
</evidence>
<dbReference type="Pfam" id="PF16747">
    <property type="entry name" value="Adhesin_E"/>
    <property type="match status" value="1"/>
</dbReference>
<dbReference type="PROSITE" id="PS51257">
    <property type="entry name" value="PROKAR_LIPOPROTEIN"/>
    <property type="match status" value="1"/>
</dbReference>
<dbReference type="Gene3D" id="2.40.128.710">
    <property type="entry name" value="Surface-adhesin protein E"/>
    <property type="match status" value="1"/>
</dbReference>
<proteinExistence type="predicted"/>
<keyword evidence="1" id="KW-0472">Membrane</keyword>
<comment type="caution">
    <text evidence="3">The sequence shown here is derived from an EMBL/GenBank/DDBJ whole genome shotgun (WGS) entry which is preliminary data.</text>
</comment>
<evidence type="ECO:0000259" key="2">
    <source>
        <dbReference type="Pfam" id="PF16747"/>
    </source>
</evidence>
<dbReference type="Proteomes" id="UP000295763">
    <property type="component" value="Unassembled WGS sequence"/>
</dbReference>
<dbReference type="EMBL" id="SLYB01000003">
    <property type="protein sequence ID" value="TCP96888.1"/>
    <property type="molecule type" value="Genomic_DNA"/>
</dbReference>
<dbReference type="GO" id="GO:0009279">
    <property type="term" value="C:cell outer membrane"/>
    <property type="evidence" value="ECO:0007669"/>
    <property type="project" value="UniProtKB-UniRule"/>
</dbReference>
<dbReference type="InterPro" id="IPR043088">
    <property type="entry name" value="Adhesin_E"/>
</dbReference>
<dbReference type="OrthoDB" id="5690556at2"/>
<dbReference type="InterPro" id="IPR031939">
    <property type="entry name" value="Adhesin_E-like"/>
</dbReference>
<organism evidence="3 4">
    <name type="scientific">Cricetibacter osteomyelitidis</name>
    <dbReference type="NCBI Taxonomy" id="1521931"/>
    <lineage>
        <taxon>Bacteria</taxon>
        <taxon>Pseudomonadati</taxon>
        <taxon>Pseudomonadota</taxon>
        <taxon>Gammaproteobacteria</taxon>
        <taxon>Pasteurellales</taxon>
        <taxon>Pasteurellaceae</taxon>
        <taxon>Cricetibacter</taxon>
    </lineage>
</organism>
<dbReference type="AlphaFoldDB" id="A0A4R2TI35"/>
<keyword evidence="1" id="KW-0843">Virulence</keyword>
<evidence type="ECO:0000313" key="4">
    <source>
        <dbReference type="Proteomes" id="UP000295763"/>
    </source>
</evidence>
<evidence type="ECO:0000256" key="1">
    <source>
        <dbReference type="PIRNR" id="PIRNR012320"/>
    </source>
</evidence>
<accession>A0A4R2TI35</accession>
<name>A0A4R2TI35_9PAST</name>
<gene>
    <name evidence="3" type="ORF">EDC44_10386</name>
</gene>
<reference evidence="3 4" key="1">
    <citation type="submission" date="2019-03" db="EMBL/GenBank/DDBJ databases">
        <title>Genomic Encyclopedia of Type Strains, Phase IV (KMG-IV): sequencing the most valuable type-strain genomes for metagenomic binning, comparative biology and taxonomic classification.</title>
        <authorList>
            <person name="Goeker M."/>
        </authorList>
    </citation>
    <scope>NUCLEOTIDE SEQUENCE [LARGE SCALE GENOMIC DNA]</scope>
    <source>
        <strain evidence="3 4">DSM 28404</strain>
    </source>
</reference>